<dbReference type="PROSITE" id="PS51177">
    <property type="entry name" value="LUMAZINE_BIND"/>
    <property type="match status" value="2"/>
</dbReference>
<feature type="domain" description="Lumazine-binding" evidence="3">
    <location>
        <begin position="1"/>
        <end position="97"/>
    </location>
</feature>
<evidence type="ECO:0000259" key="3">
    <source>
        <dbReference type="PROSITE" id="PS51177"/>
    </source>
</evidence>
<dbReference type="CDD" id="cd00402">
    <property type="entry name" value="Riboflavin_synthase_like"/>
    <property type="match status" value="1"/>
</dbReference>
<sequence>MFTGIVQGIAVVEKVTSATGLSTFAIRLPDTSTAGINIGASVAINGTCLTVTRQAGNTLFFDAMQETLSLTTLGDLVPGDAVNFERAARIGDEIGGHLLSGHIHSTAQVVDILRPENNVTLWFEIPEQWARYIFPKGYIAINGASLTIGEVDGNRFNVHLIPETLRATTFGAIDERTRVNIEIDSQTQTIVDTLARLGYDSEASKSTNLGLASS</sequence>
<dbReference type="Gene3D" id="2.40.30.20">
    <property type="match status" value="2"/>
</dbReference>
<comment type="caution">
    <text evidence="4">The sequence shown here is derived from an EMBL/GenBank/DDBJ whole genome shotgun (WGS) entry which is preliminary data.</text>
</comment>
<dbReference type="EMBL" id="LAZR01001818">
    <property type="protein sequence ID" value="KKN38596.1"/>
    <property type="molecule type" value="Genomic_DNA"/>
</dbReference>
<evidence type="ECO:0000313" key="4">
    <source>
        <dbReference type="EMBL" id="KKN38596.1"/>
    </source>
</evidence>
<dbReference type="GO" id="GO:0004746">
    <property type="term" value="F:riboflavin synthase activity"/>
    <property type="evidence" value="ECO:0007669"/>
    <property type="project" value="TreeGrafter"/>
</dbReference>
<evidence type="ECO:0000256" key="2">
    <source>
        <dbReference type="ARBA" id="ARBA00022737"/>
    </source>
</evidence>
<protein>
    <recommendedName>
        <fullName evidence="3">Lumazine-binding domain-containing protein</fullName>
    </recommendedName>
</protein>
<dbReference type="GO" id="GO:0009231">
    <property type="term" value="P:riboflavin biosynthetic process"/>
    <property type="evidence" value="ECO:0007669"/>
    <property type="project" value="TreeGrafter"/>
</dbReference>
<feature type="domain" description="Lumazine-binding" evidence="3">
    <location>
        <begin position="98"/>
        <end position="194"/>
    </location>
</feature>
<keyword evidence="2" id="KW-0677">Repeat</keyword>
<dbReference type="SUPFAM" id="SSF63380">
    <property type="entry name" value="Riboflavin synthase domain-like"/>
    <property type="match status" value="2"/>
</dbReference>
<dbReference type="NCBIfam" id="NF006767">
    <property type="entry name" value="PRK09289.1"/>
    <property type="match status" value="1"/>
</dbReference>
<dbReference type="PANTHER" id="PTHR21098:SF0">
    <property type="entry name" value="RIBOFLAVIN SYNTHASE"/>
    <property type="match status" value="1"/>
</dbReference>
<dbReference type="InterPro" id="IPR001783">
    <property type="entry name" value="Lumazine-bd"/>
</dbReference>
<dbReference type="InterPro" id="IPR026017">
    <property type="entry name" value="Lumazine-bd_dom"/>
</dbReference>
<dbReference type="PANTHER" id="PTHR21098">
    <property type="entry name" value="RIBOFLAVIN SYNTHASE ALPHA CHAIN"/>
    <property type="match status" value="1"/>
</dbReference>
<dbReference type="InterPro" id="IPR023366">
    <property type="entry name" value="ATP_synth_asu-like_sf"/>
</dbReference>
<dbReference type="Pfam" id="PF00677">
    <property type="entry name" value="Lum_binding"/>
    <property type="match status" value="2"/>
</dbReference>
<proteinExistence type="predicted"/>
<reference evidence="4" key="1">
    <citation type="journal article" date="2015" name="Nature">
        <title>Complex archaea that bridge the gap between prokaryotes and eukaryotes.</title>
        <authorList>
            <person name="Spang A."/>
            <person name="Saw J.H."/>
            <person name="Jorgensen S.L."/>
            <person name="Zaremba-Niedzwiedzka K."/>
            <person name="Martijn J."/>
            <person name="Lind A.E."/>
            <person name="van Eijk R."/>
            <person name="Schleper C."/>
            <person name="Guy L."/>
            <person name="Ettema T.J."/>
        </authorList>
    </citation>
    <scope>NUCLEOTIDE SEQUENCE</scope>
</reference>
<dbReference type="FunFam" id="2.40.30.20:FF:000003">
    <property type="entry name" value="Riboflavin synthase, alpha subunit"/>
    <property type="match status" value="1"/>
</dbReference>
<keyword evidence="1" id="KW-0808">Transferase</keyword>
<dbReference type="PIRSF" id="PIRSF000498">
    <property type="entry name" value="Riboflavin_syn_A"/>
    <property type="match status" value="1"/>
</dbReference>
<gene>
    <name evidence="4" type="ORF">LCGC14_0751960</name>
</gene>
<dbReference type="InterPro" id="IPR017938">
    <property type="entry name" value="Riboflavin_synthase-like_b-brl"/>
</dbReference>
<dbReference type="AlphaFoldDB" id="A0A0F9SNV2"/>
<dbReference type="NCBIfam" id="TIGR00187">
    <property type="entry name" value="ribE"/>
    <property type="match status" value="1"/>
</dbReference>
<evidence type="ECO:0000256" key="1">
    <source>
        <dbReference type="ARBA" id="ARBA00022679"/>
    </source>
</evidence>
<accession>A0A0F9SNV2</accession>
<name>A0A0F9SNV2_9ZZZZ</name>
<organism evidence="4">
    <name type="scientific">marine sediment metagenome</name>
    <dbReference type="NCBI Taxonomy" id="412755"/>
    <lineage>
        <taxon>unclassified sequences</taxon>
        <taxon>metagenomes</taxon>
        <taxon>ecological metagenomes</taxon>
    </lineage>
</organism>
<dbReference type="NCBIfam" id="NF009566">
    <property type="entry name" value="PRK13020.1"/>
    <property type="match status" value="1"/>
</dbReference>